<evidence type="ECO:0000313" key="2">
    <source>
        <dbReference type="EMBL" id="CAH0367972.1"/>
    </source>
</evidence>
<feature type="transmembrane region" description="Helical" evidence="1">
    <location>
        <begin position="120"/>
        <end position="143"/>
    </location>
</feature>
<dbReference type="EMBL" id="CAKKNE010000002">
    <property type="protein sequence ID" value="CAH0367972.1"/>
    <property type="molecule type" value="Genomic_DNA"/>
</dbReference>
<proteinExistence type="predicted"/>
<keyword evidence="3" id="KW-1185">Reference proteome</keyword>
<keyword evidence="1" id="KW-0812">Transmembrane</keyword>
<evidence type="ECO:0000256" key="1">
    <source>
        <dbReference type="SAM" id="Phobius"/>
    </source>
</evidence>
<feature type="transmembrane region" description="Helical" evidence="1">
    <location>
        <begin position="92"/>
        <end position="114"/>
    </location>
</feature>
<organism evidence="2 3">
    <name type="scientific">Pelagomonas calceolata</name>
    <dbReference type="NCBI Taxonomy" id="35677"/>
    <lineage>
        <taxon>Eukaryota</taxon>
        <taxon>Sar</taxon>
        <taxon>Stramenopiles</taxon>
        <taxon>Ochrophyta</taxon>
        <taxon>Pelagophyceae</taxon>
        <taxon>Pelagomonadales</taxon>
        <taxon>Pelagomonadaceae</taxon>
        <taxon>Pelagomonas</taxon>
    </lineage>
</organism>
<keyword evidence="1" id="KW-1133">Transmembrane helix</keyword>
<accession>A0A8J2WTS9</accession>
<evidence type="ECO:0000313" key="3">
    <source>
        <dbReference type="Proteomes" id="UP000789595"/>
    </source>
</evidence>
<name>A0A8J2WTS9_9STRA</name>
<reference evidence="2" key="1">
    <citation type="submission" date="2021-11" db="EMBL/GenBank/DDBJ databases">
        <authorList>
            <consortium name="Genoscope - CEA"/>
            <person name="William W."/>
        </authorList>
    </citation>
    <scope>NUCLEOTIDE SEQUENCE</scope>
</reference>
<gene>
    <name evidence="2" type="ORF">PECAL_2P10190</name>
</gene>
<dbReference type="AlphaFoldDB" id="A0A8J2WTS9"/>
<dbReference type="Proteomes" id="UP000789595">
    <property type="component" value="Unassembled WGS sequence"/>
</dbReference>
<sequence length="225" mass="24424">MSYKQPLAPTAPPAEAVVVTVEPPSGRTTADELRMGATAMAPDQHERKFQTDVCDSFNHSDYLGTGLASFCCPCHMCGQLMEKQGHRGRHRCITTCCGLLFVASVVLLVLSAFLRACASSALAVGAVLAGIFLLGLYCIGWSLRRRIRRKWGIPSPRCAYGLESLDVCCWCAGCDDCCCMLWCGPCALDQLARQEYLASNGYSVEYDFYATTGVVPGVQYARPPV</sequence>
<keyword evidence="1" id="KW-0472">Membrane</keyword>
<protein>
    <submittedName>
        <fullName evidence="2">Uncharacterized protein</fullName>
    </submittedName>
</protein>
<comment type="caution">
    <text evidence="2">The sequence shown here is derived from an EMBL/GenBank/DDBJ whole genome shotgun (WGS) entry which is preliminary data.</text>
</comment>